<name>A0A8S2F602_9BILA</name>
<organism evidence="3 5">
    <name type="scientific">Didymodactylos carnosus</name>
    <dbReference type="NCBI Taxonomy" id="1234261"/>
    <lineage>
        <taxon>Eukaryota</taxon>
        <taxon>Metazoa</taxon>
        <taxon>Spiralia</taxon>
        <taxon>Gnathifera</taxon>
        <taxon>Rotifera</taxon>
        <taxon>Eurotatoria</taxon>
        <taxon>Bdelloidea</taxon>
        <taxon>Philodinida</taxon>
        <taxon>Philodinidae</taxon>
        <taxon>Didymodactylos</taxon>
    </lineage>
</organism>
<evidence type="ECO:0000313" key="3">
    <source>
        <dbReference type="EMBL" id="CAF1337025.1"/>
    </source>
</evidence>
<evidence type="ECO:0000256" key="2">
    <source>
        <dbReference type="ARBA" id="ARBA00022553"/>
    </source>
</evidence>
<dbReference type="Pfam" id="PF06041">
    <property type="entry name" value="DUF924"/>
    <property type="match status" value="1"/>
</dbReference>
<evidence type="ECO:0000256" key="1">
    <source>
        <dbReference type="ARBA" id="ARBA00022450"/>
    </source>
</evidence>
<dbReference type="EMBL" id="CAJNOK010021746">
    <property type="protein sequence ID" value="CAF1337025.1"/>
    <property type="molecule type" value="Genomic_DNA"/>
</dbReference>
<keyword evidence="2" id="KW-0597">Phosphoprotein</keyword>
<evidence type="ECO:0000313" key="5">
    <source>
        <dbReference type="Proteomes" id="UP000677228"/>
    </source>
</evidence>
<dbReference type="PANTHER" id="PTHR44845">
    <property type="entry name" value="CARRIER DOMAIN-CONTAINING PROTEIN"/>
    <property type="match status" value="1"/>
</dbReference>
<dbReference type="InterPro" id="IPR011990">
    <property type="entry name" value="TPR-like_helical_dom_sf"/>
</dbReference>
<gene>
    <name evidence="3" type="ORF">OVA965_LOCUS30162</name>
    <name evidence="4" type="ORF">TMI583_LOCUS30956</name>
</gene>
<dbReference type="PANTHER" id="PTHR44845:SF6">
    <property type="entry name" value="BETA-ALANINE-ACTIVATING ENZYME"/>
    <property type="match status" value="1"/>
</dbReference>
<protein>
    <recommendedName>
        <fullName evidence="6">AMP-dependent synthetase/ligase domain-containing protein</fullName>
    </recommendedName>
</protein>
<evidence type="ECO:0000313" key="4">
    <source>
        <dbReference type="EMBL" id="CAF4148276.1"/>
    </source>
</evidence>
<dbReference type="SUPFAM" id="SSF56801">
    <property type="entry name" value="Acetyl-CoA synthetase-like"/>
    <property type="match status" value="1"/>
</dbReference>
<sequence length="313" mass="36445">MDISAARNHWRELRTARLIWSTGDPLTSYSLSKLLKNIPFLQCQNFYGATECTVESIYHTVTASDLDEQQLHNNIPCGKPITNERVYVLDDYLQLVSVGREGKIYLDENIIYTTKGVQLMNDLPTSVAQRALRKRYGSIAQSCRIHQHIIELFGRYPHRNQVLSRQSTHDEETYLKTARNEFVNSVNSIKPQPTPEVNDIFKNPIIVQHQGGHFTPNEWPNARTDHYLFDDILLLIGYKRTTFLNPDPETDGKTFFHYWTLLYLKKPDEMLEYLDTIPKYGSWADLKTPVVCADKMKTIEQKEWFRKATALMR</sequence>
<dbReference type="AlphaFoldDB" id="A0A8S2F602"/>
<reference evidence="3" key="1">
    <citation type="submission" date="2021-02" db="EMBL/GenBank/DDBJ databases">
        <authorList>
            <person name="Nowell W R."/>
        </authorList>
    </citation>
    <scope>NUCLEOTIDE SEQUENCE</scope>
</reference>
<dbReference type="EMBL" id="CAJOBA010043368">
    <property type="protein sequence ID" value="CAF4148276.1"/>
    <property type="molecule type" value="Genomic_DNA"/>
</dbReference>
<keyword evidence="1" id="KW-0596">Phosphopantetheine</keyword>
<accession>A0A8S2F602</accession>
<proteinExistence type="predicted"/>
<dbReference type="InterPro" id="IPR010323">
    <property type="entry name" value="DUF924"/>
</dbReference>
<dbReference type="SUPFAM" id="SSF48452">
    <property type="entry name" value="TPR-like"/>
    <property type="match status" value="1"/>
</dbReference>
<dbReference type="Proteomes" id="UP000677228">
    <property type="component" value="Unassembled WGS sequence"/>
</dbReference>
<evidence type="ECO:0008006" key="6">
    <source>
        <dbReference type="Google" id="ProtNLM"/>
    </source>
</evidence>
<dbReference type="Proteomes" id="UP000682733">
    <property type="component" value="Unassembled WGS sequence"/>
</dbReference>
<dbReference type="Gene3D" id="3.40.50.980">
    <property type="match status" value="1"/>
</dbReference>
<comment type="caution">
    <text evidence="3">The sequence shown here is derived from an EMBL/GenBank/DDBJ whole genome shotgun (WGS) entry which is preliminary data.</text>
</comment>
<dbReference type="Gene3D" id="1.25.40.10">
    <property type="entry name" value="Tetratricopeptide repeat domain"/>
    <property type="match status" value="1"/>
</dbReference>